<protein>
    <submittedName>
        <fullName evidence="2">Uncharacterized protein</fullName>
    </submittedName>
</protein>
<evidence type="ECO:0000313" key="3">
    <source>
        <dbReference type="Proteomes" id="UP001314170"/>
    </source>
</evidence>
<comment type="caution">
    <text evidence="2">The sequence shown here is derived from an EMBL/GenBank/DDBJ whole genome shotgun (WGS) entry which is preliminary data.</text>
</comment>
<dbReference type="AlphaFoldDB" id="A0AAV1RRR2"/>
<dbReference type="EMBL" id="CAWUPB010001157">
    <property type="protein sequence ID" value="CAK7339375.1"/>
    <property type="molecule type" value="Genomic_DNA"/>
</dbReference>
<keyword evidence="3" id="KW-1185">Reference proteome</keyword>
<keyword evidence="1" id="KW-0732">Signal</keyword>
<evidence type="ECO:0000313" key="2">
    <source>
        <dbReference type="EMBL" id="CAK7339375.1"/>
    </source>
</evidence>
<organism evidence="2 3">
    <name type="scientific">Dovyalis caffra</name>
    <dbReference type="NCBI Taxonomy" id="77055"/>
    <lineage>
        <taxon>Eukaryota</taxon>
        <taxon>Viridiplantae</taxon>
        <taxon>Streptophyta</taxon>
        <taxon>Embryophyta</taxon>
        <taxon>Tracheophyta</taxon>
        <taxon>Spermatophyta</taxon>
        <taxon>Magnoliopsida</taxon>
        <taxon>eudicotyledons</taxon>
        <taxon>Gunneridae</taxon>
        <taxon>Pentapetalae</taxon>
        <taxon>rosids</taxon>
        <taxon>fabids</taxon>
        <taxon>Malpighiales</taxon>
        <taxon>Salicaceae</taxon>
        <taxon>Flacourtieae</taxon>
        <taxon>Dovyalis</taxon>
    </lineage>
</organism>
<feature type="chain" id="PRO_5043505775" evidence="1">
    <location>
        <begin position="17"/>
        <end position="99"/>
    </location>
</feature>
<accession>A0AAV1RRR2</accession>
<proteinExistence type="predicted"/>
<reference evidence="2 3" key="1">
    <citation type="submission" date="2024-01" db="EMBL/GenBank/DDBJ databases">
        <authorList>
            <person name="Waweru B."/>
        </authorList>
    </citation>
    <scope>NUCLEOTIDE SEQUENCE [LARGE SCALE GENOMIC DNA]</scope>
</reference>
<feature type="signal peptide" evidence="1">
    <location>
        <begin position="1"/>
        <end position="16"/>
    </location>
</feature>
<dbReference type="Proteomes" id="UP001314170">
    <property type="component" value="Unassembled WGS sequence"/>
</dbReference>
<gene>
    <name evidence="2" type="ORF">DCAF_LOCUS14426</name>
</gene>
<sequence length="99" mass="11149">MALRRLMLLKIPLCWTRISSLLTNYVELVISSGKMRESGSQQKVLIEKTHLGKLVDIRERIVKGFHQSPVQPSHNITLFDQEFDVPTSPSSVAMQASDA</sequence>
<evidence type="ECO:0000256" key="1">
    <source>
        <dbReference type="SAM" id="SignalP"/>
    </source>
</evidence>
<name>A0AAV1RRR2_9ROSI</name>